<accession>A0A9P6CRU8</accession>
<dbReference type="GO" id="GO:0010945">
    <property type="term" value="F:coenzyme A diphosphatase activity"/>
    <property type="evidence" value="ECO:0007669"/>
    <property type="project" value="InterPro"/>
</dbReference>
<evidence type="ECO:0000256" key="7">
    <source>
        <dbReference type="ARBA" id="ARBA00023136"/>
    </source>
</evidence>
<evidence type="ECO:0000256" key="3">
    <source>
        <dbReference type="ARBA" id="ARBA00022801"/>
    </source>
</evidence>
<dbReference type="Pfam" id="PF10261">
    <property type="entry name" value="FIT"/>
    <property type="match status" value="2"/>
</dbReference>
<keyword evidence="10" id="KW-1185">Reference proteome</keyword>
<keyword evidence="3" id="KW-0378">Hydrolase</keyword>
<organism evidence="9 10">
    <name type="scientific">Collybia nuda</name>
    <dbReference type="NCBI Taxonomy" id="64659"/>
    <lineage>
        <taxon>Eukaryota</taxon>
        <taxon>Fungi</taxon>
        <taxon>Dikarya</taxon>
        <taxon>Basidiomycota</taxon>
        <taxon>Agaricomycotina</taxon>
        <taxon>Agaricomycetes</taxon>
        <taxon>Agaricomycetidae</taxon>
        <taxon>Agaricales</taxon>
        <taxon>Tricholomatineae</taxon>
        <taxon>Clitocybaceae</taxon>
        <taxon>Collybia</taxon>
    </lineage>
</organism>
<name>A0A9P6CRU8_9AGAR</name>
<evidence type="ECO:0000256" key="4">
    <source>
        <dbReference type="ARBA" id="ARBA00022824"/>
    </source>
</evidence>
<comment type="subcellular location">
    <subcellularLocation>
        <location evidence="1">Endoplasmic reticulum membrane</location>
        <topology evidence="1">Multi-pass membrane protein</topology>
    </subcellularLocation>
</comment>
<dbReference type="Proteomes" id="UP000807353">
    <property type="component" value="Unassembled WGS sequence"/>
</dbReference>
<dbReference type="GO" id="GO:0008654">
    <property type="term" value="P:phospholipid biosynthetic process"/>
    <property type="evidence" value="ECO:0007669"/>
    <property type="project" value="TreeGrafter"/>
</dbReference>
<evidence type="ECO:0000256" key="2">
    <source>
        <dbReference type="ARBA" id="ARBA00022692"/>
    </source>
</evidence>
<feature type="transmembrane region" description="Helical" evidence="8">
    <location>
        <begin position="210"/>
        <end position="231"/>
    </location>
</feature>
<feature type="transmembrane region" description="Helical" evidence="8">
    <location>
        <begin position="90"/>
        <end position="108"/>
    </location>
</feature>
<dbReference type="PANTHER" id="PTHR23129:SF0">
    <property type="entry name" value="ACYL-COENZYME A DIPHOSPHATASE FITM2"/>
    <property type="match status" value="1"/>
</dbReference>
<feature type="transmembrane region" description="Helical" evidence="8">
    <location>
        <begin position="59"/>
        <end position="78"/>
    </location>
</feature>
<dbReference type="GO" id="GO:0019915">
    <property type="term" value="P:lipid storage"/>
    <property type="evidence" value="ECO:0007669"/>
    <property type="project" value="InterPro"/>
</dbReference>
<feature type="transmembrane region" description="Helical" evidence="8">
    <location>
        <begin position="180"/>
        <end position="198"/>
    </location>
</feature>
<keyword evidence="5 8" id="KW-1133">Transmembrane helix</keyword>
<gene>
    <name evidence="9" type="ORF">BDZ94DRAFT_45759</name>
</gene>
<dbReference type="InterPro" id="IPR019388">
    <property type="entry name" value="FIT"/>
</dbReference>
<keyword evidence="4" id="KW-0256">Endoplasmic reticulum</keyword>
<evidence type="ECO:0000256" key="8">
    <source>
        <dbReference type="SAM" id="Phobius"/>
    </source>
</evidence>
<dbReference type="GO" id="GO:0005789">
    <property type="term" value="C:endoplasmic reticulum membrane"/>
    <property type="evidence" value="ECO:0007669"/>
    <property type="project" value="UniProtKB-SubCell"/>
</dbReference>
<dbReference type="EMBL" id="MU150229">
    <property type="protein sequence ID" value="KAF9469958.1"/>
    <property type="molecule type" value="Genomic_DNA"/>
</dbReference>
<reference evidence="9" key="1">
    <citation type="submission" date="2020-11" db="EMBL/GenBank/DDBJ databases">
        <authorList>
            <consortium name="DOE Joint Genome Institute"/>
            <person name="Ahrendt S."/>
            <person name="Riley R."/>
            <person name="Andreopoulos W."/>
            <person name="Labutti K."/>
            <person name="Pangilinan J."/>
            <person name="Ruiz-Duenas F.J."/>
            <person name="Barrasa J.M."/>
            <person name="Sanchez-Garcia M."/>
            <person name="Camarero S."/>
            <person name="Miyauchi S."/>
            <person name="Serrano A."/>
            <person name="Linde D."/>
            <person name="Babiker R."/>
            <person name="Drula E."/>
            <person name="Ayuso-Fernandez I."/>
            <person name="Pacheco R."/>
            <person name="Padilla G."/>
            <person name="Ferreira P."/>
            <person name="Barriuso J."/>
            <person name="Kellner H."/>
            <person name="Castanera R."/>
            <person name="Alfaro M."/>
            <person name="Ramirez L."/>
            <person name="Pisabarro A.G."/>
            <person name="Kuo A."/>
            <person name="Tritt A."/>
            <person name="Lipzen A."/>
            <person name="He G."/>
            <person name="Yan M."/>
            <person name="Ng V."/>
            <person name="Cullen D."/>
            <person name="Martin F."/>
            <person name="Rosso M.-N."/>
            <person name="Henrissat B."/>
            <person name="Hibbett D."/>
            <person name="Martinez A.T."/>
            <person name="Grigoriev I.V."/>
        </authorList>
    </citation>
    <scope>NUCLEOTIDE SEQUENCE</scope>
    <source>
        <strain evidence="9">CBS 247.69</strain>
    </source>
</reference>
<evidence type="ECO:0000256" key="5">
    <source>
        <dbReference type="ARBA" id="ARBA00022989"/>
    </source>
</evidence>
<evidence type="ECO:0000256" key="1">
    <source>
        <dbReference type="ARBA" id="ARBA00004477"/>
    </source>
</evidence>
<dbReference type="PANTHER" id="PTHR23129">
    <property type="entry name" value="ACYL-COENZYME A DIPHOSPHATASE FITM2"/>
    <property type="match status" value="1"/>
</dbReference>
<evidence type="ECO:0000313" key="9">
    <source>
        <dbReference type="EMBL" id="KAF9469958.1"/>
    </source>
</evidence>
<comment type="caution">
    <text evidence="9">The sequence shown here is derived from an EMBL/GenBank/DDBJ whole genome shotgun (WGS) entry which is preliminary data.</text>
</comment>
<keyword evidence="7 8" id="KW-0472">Membrane</keyword>
<sequence length="260" mass="29236">MPDVRHAALIAISITVLAGTSYSVLNNTYLDTSNPLLTHLPHPLSNTHYYANKSNFLNVYFIKKAWAWTSAVFLFSWFTSPPNTRTMRRMLKWAVETGVWLMFTNWFFGPALLERVVLASGGECLVASPSGEVVTVPTEYCLSKSYISPSSHPTLFSTFSPNSLPRDWNAIPRLRKGHDVSGHIFLLTMSVLFLADQLRYSAHSKKRSTWNNAAICANVFLIVVWLFATWTTSLYFHSPSEKVTGYLLGISGFTLTQLIN</sequence>
<protein>
    <submittedName>
        <fullName evidence="9">Fat storage-inducing transmembrane protein</fullName>
    </submittedName>
</protein>
<keyword evidence="2 8" id="KW-0812">Transmembrane</keyword>
<proteinExistence type="predicted"/>
<dbReference type="GO" id="GO:0034389">
    <property type="term" value="P:lipid droplet organization"/>
    <property type="evidence" value="ECO:0007669"/>
    <property type="project" value="TreeGrafter"/>
</dbReference>
<evidence type="ECO:0000313" key="10">
    <source>
        <dbReference type="Proteomes" id="UP000807353"/>
    </source>
</evidence>
<keyword evidence="6" id="KW-0443">Lipid metabolism</keyword>
<evidence type="ECO:0000256" key="6">
    <source>
        <dbReference type="ARBA" id="ARBA00023098"/>
    </source>
</evidence>
<dbReference type="OrthoDB" id="5579088at2759"/>
<dbReference type="AlphaFoldDB" id="A0A9P6CRU8"/>